<dbReference type="Proteomes" id="UP001235939">
    <property type="component" value="Chromosome 13"/>
</dbReference>
<keyword evidence="2" id="KW-1185">Reference proteome</keyword>
<evidence type="ECO:0000313" key="1">
    <source>
        <dbReference type="EMBL" id="UYV75548.1"/>
    </source>
</evidence>
<gene>
    <name evidence="1" type="ORF">LAZ67_13000576</name>
</gene>
<organism evidence="1 2">
    <name type="scientific">Cordylochernes scorpioides</name>
    <dbReference type="NCBI Taxonomy" id="51811"/>
    <lineage>
        <taxon>Eukaryota</taxon>
        <taxon>Metazoa</taxon>
        <taxon>Ecdysozoa</taxon>
        <taxon>Arthropoda</taxon>
        <taxon>Chelicerata</taxon>
        <taxon>Arachnida</taxon>
        <taxon>Pseudoscorpiones</taxon>
        <taxon>Cheliferoidea</taxon>
        <taxon>Chernetidae</taxon>
        <taxon>Cordylochernes</taxon>
    </lineage>
</organism>
<evidence type="ECO:0000313" key="2">
    <source>
        <dbReference type="Proteomes" id="UP001235939"/>
    </source>
</evidence>
<sequence length="154" mass="17823">MNKLTDALQHLEQRQAVAPRIPKFDDTYVAKQFFDELENSPEFISLTNTNKEFFLLSCAANQDLESYYRKKIALGAKLGLPTSTVIDAPTDGLLLQERNLMKVYRPVDTPEWLEMVRQIRWPEENAAGKRHYHSLHSAASLRPQRLAFTQRSFQ</sequence>
<accession>A0ABY6L3J1</accession>
<protein>
    <submittedName>
        <fullName evidence="1">Uncharacterized protein</fullName>
    </submittedName>
</protein>
<reference evidence="1 2" key="1">
    <citation type="submission" date="2022-01" db="EMBL/GenBank/DDBJ databases">
        <title>A chromosomal length assembly of Cordylochernes scorpioides.</title>
        <authorList>
            <person name="Zeh D."/>
            <person name="Zeh J."/>
        </authorList>
    </citation>
    <scope>NUCLEOTIDE SEQUENCE [LARGE SCALE GENOMIC DNA]</scope>
    <source>
        <strain evidence="1">IN4F17</strain>
        <tissue evidence="1">Whole Body</tissue>
    </source>
</reference>
<name>A0ABY6L3J1_9ARAC</name>
<dbReference type="EMBL" id="CP092875">
    <property type="protein sequence ID" value="UYV75548.1"/>
    <property type="molecule type" value="Genomic_DNA"/>
</dbReference>
<proteinExistence type="predicted"/>